<feature type="transmembrane region" description="Helical" evidence="9">
    <location>
        <begin position="6"/>
        <end position="28"/>
    </location>
</feature>
<evidence type="ECO:0000256" key="3">
    <source>
        <dbReference type="ARBA" id="ARBA00022679"/>
    </source>
</evidence>
<keyword evidence="9" id="KW-1133">Transmembrane helix</keyword>
<dbReference type="Pfam" id="PF19279">
    <property type="entry name" value="YegS_C"/>
    <property type="match status" value="1"/>
</dbReference>
<evidence type="ECO:0000256" key="7">
    <source>
        <dbReference type="ARBA" id="ARBA00023209"/>
    </source>
</evidence>
<evidence type="ECO:0000256" key="8">
    <source>
        <dbReference type="ARBA" id="ARBA00023264"/>
    </source>
</evidence>
<evidence type="ECO:0000313" key="12">
    <source>
        <dbReference type="Proteomes" id="UP001589748"/>
    </source>
</evidence>
<evidence type="ECO:0000256" key="4">
    <source>
        <dbReference type="ARBA" id="ARBA00022741"/>
    </source>
</evidence>
<feature type="domain" description="DAGKc" evidence="10">
    <location>
        <begin position="58"/>
        <end position="194"/>
    </location>
</feature>
<evidence type="ECO:0000256" key="6">
    <source>
        <dbReference type="ARBA" id="ARBA00022840"/>
    </source>
</evidence>
<keyword evidence="8" id="KW-1208">Phospholipid metabolism</keyword>
<keyword evidence="5 11" id="KW-0418">Kinase</keyword>
<keyword evidence="4" id="KW-0547">Nucleotide-binding</keyword>
<reference evidence="11 12" key="1">
    <citation type="submission" date="2024-09" db="EMBL/GenBank/DDBJ databases">
        <authorList>
            <person name="Sun Q."/>
            <person name="Mori K."/>
        </authorList>
    </citation>
    <scope>NUCLEOTIDE SEQUENCE [LARGE SCALE GENOMIC DNA]</scope>
    <source>
        <strain evidence="11 12">TISTR 1856</strain>
    </source>
</reference>
<keyword evidence="3 11" id="KW-0808">Transferase</keyword>
<dbReference type="RefSeq" id="WP_380135263.1">
    <property type="nucleotide sequence ID" value="NZ_JBHLUI010000003.1"/>
</dbReference>
<dbReference type="InterPro" id="IPR016064">
    <property type="entry name" value="NAD/diacylglycerol_kinase_sf"/>
</dbReference>
<dbReference type="PANTHER" id="PTHR12358">
    <property type="entry name" value="SPHINGOSINE KINASE"/>
    <property type="match status" value="1"/>
</dbReference>
<keyword evidence="9" id="KW-0812">Transmembrane</keyword>
<comment type="similarity">
    <text evidence="2">Belongs to the diacylglycerol/lipid kinase family.</text>
</comment>
<evidence type="ECO:0000256" key="2">
    <source>
        <dbReference type="ARBA" id="ARBA00005983"/>
    </source>
</evidence>
<protein>
    <submittedName>
        <fullName evidence="11">Diacylglycerol/lipid kinase family protein</fullName>
        <ecNumber evidence="11">2.7.1.-</ecNumber>
    </submittedName>
</protein>
<keyword evidence="12" id="KW-1185">Reference proteome</keyword>
<dbReference type="EC" id="2.7.1.-" evidence="11"/>
<keyword evidence="7" id="KW-0443">Lipid metabolism</keyword>
<dbReference type="Gene3D" id="3.40.50.10330">
    <property type="entry name" value="Probable inorganic polyphosphate/atp-NAD kinase, domain 1"/>
    <property type="match status" value="1"/>
</dbReference>
<keyword evidence="7" id="KW-0444">Lipid biosynthesis</keyword>
<organism evidence="11 12">
    <name type="scientific">Kineococcus gynurae</name>
    <dbReference type="NCBI Taxonomy" id="452979"/>
    <lineage>
        <taxon>Bacteria</taxon>
        <taxon>Bacillati</taxon>
        <taxon>Actinomycetota</taxon>
        <taxon>Actinomycetes</taxon>
        <taxon>Kineosporiales</taxon>
        <taxon>Kineosporiaceae</taxon>
        <taxon>Kineococcus</taxon>
    </lineage>
</organism>
<sequence>MTVAEILDTTVASGVLLALLVVTALLWWRDHRALRRTRERAELLTPVILPSPPEETTPRPQRAAMIVNPAKFADLDDAAQQRRRAYVDAVFRSHGWADPLWLSTTVADPGPGQAREALTAGVDVVVACGGDGTVRAVAEAMAGSEVPMALLPAGTGNLLARNLDVPHADLAKALDLIFTAPDRRIDVGRLRVNRTGKDTEVESFVFLVMAGMGFDAAMVAGAPPRLKQRLGYGAYVVSGARALWGPQARVRMRIDDGEPFSLRTRAVVVGNCGKLTRSLVLMPAAEIDDGLLDAVAISPRGGIGWGEVAWAILTRDRRGQRRVQHLRGVRMSVVSEQAQEVQLDGDPIGPARRLDVEVDAGALLVRAPG</sequence>
<dbReference type="InterPro" id="IPR045540">
    <property type="entry name" value="YegS/DAGK_C"/>
</dbReference>
<proteinExistence type="inferred from homology"/>
<dbReference type="InterPro" id="IPR017438">
    <property type="entry name" value="ATP-NAD_kinase_N"/>
</dbReference>
<evidence type="ECO:0000256" key="5">
    <source>
        <dbReference type="ARBA" id="ARBA00022777"/>
    </source>
</evidence>
<dbReference type="GO" id="GO:0016301">
    <property type="term" value="F:kinase activity"/>
    <property type="evidence" value="ECO:0007669"/>
    <property type="project" value="UniProtKB-KW"/>
</dbReference>
<dbReference type="InterPro" id="IPR001206">
    <property type="entry name" value="Diacylglycerol_kinase_cat_dom"/>
</dbReference>
<dbReference type="SUPFAM" id="SSF111331">
    <property type="entry name" value="NAD kinase/diacylglycerol kinase-like"/>
    <property type="match status" value="1"/>
</dbReference>
<keyword evidence="6" id="KW-0067">ATP-binding</keyword>
<dbReference type="PROSITE" id="PS50146">
    <property type="entry name" value="DAGK"/>
    <property type="match status" value="1"/>
</dbReference>
<dbReference type="InterPro" id="IPR050187">
    <property type="entry name" value="Lipid_Phosphate_FormReg"/>
</dbReference>
<dbReference type="EMBL" id="JBHMDM010000004">
    <property type="protein sequence ID" value="MFB9377041.1"/>
    <property type="molecule type" value="Genomic_DNA"/>
</dbReference>
<evidence type="ECO:0000256" key="9">
    <source>
        <dbReference type="SAM" id="Phobius"/>
    </source>
</evidence>
<comment type="caution">
    <text evidence="11">The sequence shown here is derived from an EMBL/GenBank/DDBJ whole genome shotgun (WGS) entry which is preliminary data.</text>
</comment>
<dbReference type="Pfam" id="PF00781">
    <property type="entry name" value="DAGK_cat"/>
    <property type="match status" value="1"/>
</dbReference>
<dbReference type="Proteomes" id="UP001589748">
    <property type="component" value="Unassembled WGS sequence"/>
</dbReference>
<dbReference type="PANTHER" id="PTHR12358:SF54">
    <property type="entry name" value="SPHINGOSINE KINASE RELATED PROTEIN"/>
    <property type="match status" value="1"/>
</dbReference>
<evidence type="ECO:0000313" key="11">
    <source>
        <dbReference type="EMBL" id="MFB9377041.1"/>
    </source>
</evidence>
<evidence type="ECO:0000256" key="1">
    <source>
        <dbReference type="ARBA" id="ARBA00001946"/>
    </source>
</evidence>
<comment type="cofactor">
    <cofactor evidence="1">
        <name>Mg(2+)</name>
        <dbReference type="ChEBI" id="CHEBI:18420"/>
    </cofactor>
</comment>
<keyword evidence="9" id="KW-0472">Membrane</keyword>
<keyword evidence="7" id="KW-0594">Phospholipid biosynthesis</keyword>
<gene>
    <name evidence="11" type="ORF">ACFFVI_08670</name>
</gene>
<dbReference type="Gene3D" id="2.60.200.40">
    <property type="match status" value="1"/>
</dbReference>
<accession>A0ABV5LSH1</accession>
<evidence type="ECO:0000259" key="10">
    <source>
        <dbReference type="PROSITE" id="PS50146"/>
    </source>
</evidence>
<name>A0ABV5LSH1_9ACTN</name>